<protein>
    <recommendedName>
        <fullName evidence="2">site-specific DNA-methyltransferase (adenine-specific)</fullName>
        <ecNumber evidence="2">2.1.1.72</ecNumber>
    </recommendedName>
</protein>
<keyword evidence="6" id="KW-0680">Restriction system</keyword>
<accession>A0AAC9YUU4</accession>
<evidence type="ECO:0000256" key="7">
    <source>
        <dbReference type="ARBA" id="ARBA00047942"/>
    </source>
</evidence>
<evidence type="ECO:0000259" key="8">
    <source>
        <dbReference type="Pfam" id="PF02384"/>
    </source>
</evidence>
<evidence type="ECO:0000259" key="9">
    <source>
        <dbReference type="Pfam" id="PF12161"/>
    </source>
</evidence>
<dbReference type="GeneID" id="300656983"/>
<dbReference type="InterPro" id="IPR051537">
    <property type="entry name" value="DNA_Adenine_Mtase"/>
</dbReference>
<dbReference type="RefSeq" id="WP_095696083.1">
    <property type="nucleotide sequence ID" value="NZ_CP016770.1"/>
</dbReference>
<dbReference type="REBASE" id="221274">
    <property type="entry name" value="M.Pdu155ORF2315P"/>
</dbReference>
<reference evidence="10 11" key="1">
    <citation type="submission" date="2016-07" db="EMBL/GenBank/DDBJ databases">
        <title>High microdiversification within the ubiquitous acI lineage of Actinobacteria.</title>
        <authorList>
            <person name="Neuenschwander S.M."/>
            <person name="Salcher M."/>
            <person name="Ghai R."/>
            <person name="Pernthaler J."/>
        </authorList>
    </citation>
    <scope>NUCLEOTIDE SEQUENCE [LARGE SCALE GENOMIC DNA]</scope>
    <source>
        <strain evidence="10">MMS-21-155</strain>
    </source>
</reference>
<feature type="domain" description="N6 adenine-specific DNA methyltransferase N-terminal" evidence="9">
    <location>
        <begin position="10"/>
        <end position="119"/>
    </location>
</feature>
<dbReference type="GO" id="GO:0003677">
    <property type="term" value="F:DNA binding"/>
    <property type="evidence" value="ECO:0007669"/>
    <property type="project" value="InterPro"/>
</dbReference>
<dbReference type="GO" id="GO:0008170">
    <property type="term" value="F:N-methyltransferase activity"/>
    <property type="evidence" value="ECO:0007669"/>
    <property type="project" value="InterPro"/>
</dbReference>
<dbReference type="Gene3D" id="1.20.1260.30">
    <property type="match status" value="2"/>
</dbReference>
<evidence type="ECO:0000313" key="11">
    <source>
        <dbReference type="Proteomes" id="UP000217216"/>
    </source>
</evidence>
<evidence type="ECO:0000256" key="6">
    <source>
        <dbReference type="ARBA" id="ARBA00022747"/>
    </source>
</evidence>
<dbReference type="SUPFAM" id="SSF53335">
    <property type="entry name" value="S-adenosyl-L-methionine-dependent methyltransferases"/>
    <property type="match status" value="1"/>
</dbReference>
<dbReference type="InterPro" id="IPR022749">
    <property type="entry name" value="D12N6_MeTrfase_N"/>
</dbReference>
<feature type="domain" description="DNA methylase adenine-specific" evidence="8">
    <location>
        <begin position="135"/>
        <end position="444"/>
    </location>
</feature>
<dbReference type="PANTHER" id="PTHR42933">
    <property type="entry name" value="SLR6095 PROTEIN"/>
    <property type="match status" value="1"/>
</dbReference>
<dbReference type="KEGG" id="plak:A1s21155_02315"/>
<dbReference type="PRINTS" id="PR00507">
    <property type="entry name" value="N12N6MTFRASE"/>
</dbReference>
<evidence type="ECO:0000256" key="2">
    <source>
        <dbReference type="ARBA" id="ARBA00011900"/>
    </source>
</evidence>
<dbReference type="Proteomes" id="UP000217216">
    <property type="component" value="Chromosome"/>
</dbReference>
<dbReference type="GO" id="GO:0009007">
    <property type="term" value="F:site-specific DNA-methyltransferase (adenine-specific) activity"/>
    <property type="evidence" value="ECO:0007669"/>
    <property type="project" value="UniProtKB-EC"/>
</dbReference>
<keyword evidence="5" id="KW-0949">S-adenosyl-L-methionine</keyword>
<dbReference type="InterPro" id="IPR004546">
    <property type="entry name" value="Restrct_endonuc_T1M"/>
</dbReference>
<evidence type="ECO:0000256" key="3">
    <source>
        <dbReference type="ARBA" id="ARBA00022603"/>
    </source>
</evidence>
<comment type="catalytic activity">
    <reaction evidence="7">
        <text>a 2'-deoxyadenosine in DNA + S-adenosyl-L-methionine = an N(6)-methyl-2'-deoxyadenosine in DNA + S-adenosyl-L-homocysteine + H(+)</text>
        <dbReference type="Rhea" id="RHEA:15197"/>
        <dbReference type="Rhea" id="RHEA-COMP:12418"/>
        <dbReference type="Rhea" id="RHEA-COMP:12419"/>
        <dbReference type="ChEBI" id="CHEBI:15378"/>
        <dbReference type="ChEBI" id="CHEBI:57856"/>
        <dbReference type="ChEBI" id="CHEBI:59789"/>
        <dbReference type="ChEBI" id="CHEBI:90615"/>
        <dbReference type="ChEBI" id="CHEBI:90616"/>
        <dbReference type="EC" id="2.1.1.72"/>
    </reaction>
</comment>
<dbReference type="GO" id="GO:0009307">
    <property type="term" value="P:DNA restriction-modification system"/>
    <property type="evidence" value="ECO:0007669"/>
    <property type="project" value="UniProtKB-KW"/>
</dbReference>
<keyword evidence="11" id="KW-1185">Reference proteome</keyword>
<keyword evidence="4" id="KW-0808">Transferase</keyword>
<name>A0AAC9YUU4_9ACTN</name>
<evidence type="ECO:0000256" key="1">
    <source>
        <dbReference type="ARBA" id="ARBA00006594"/>
    </source>
</evidence>
<dbReference type="Pfam" id="PF02384">
    <property type="entry name" value="N6_Mtase"/>
    <property type="match status" value="1"/>
</dbReference>
<organism evidence="10 11">
    <name type="scientific">Candidatus Planktophila dulcis</name>
    <dbReference type="NCBI Taxonomy" id="1884914"/>
    <lineage>
        <taxon>Bacteria</taxon>
        <taxon>Bacillati</taxon>
        <taxon>Actinomycetota</taxon>
        <taxon>Actinomycetes</taxon>
        <taxon>Candidatus Nanopelagicales</taxon>
        <taxon>Candidatus Nanopelagicaceae</taxon>
        <taxon>Candidatus Planktophila</taxon>
    </lineage>
</organism>
<evidence type="ECO:0000256" key="5">
    <source>
        <dbReference type="ARBA" id="ARBA00022691"/>
    </source>
</evidence>
<gene>
    <name evidence="10" type="ORF">A1s21155_02315</name>
</gene>
<dbReference type="InterPro" id="IPR029063">
    <property type="entry name" value="SAM-dependent_MTases_sf"/>
</dbReference>
<dbReference type="NCBIfam" id="TIGR00497">
    <property type="entry name" value="hsdM"/>
    <property type="match status" value="1"/>
</dbReference>
<dbReference type="EMBL" id="CP016770">
    <property type="protein sequence ID" value="ASY11819.1"/>
    <property type="molecule type" value="Genomic_DNA"/>
</dbReference>
<proteinExistence type="inferred from homology"/>
<dbReference type="GO" id="GO:0032259">
    <property type="term" value="P:methylation"/>
    <property type="evidence" value="ECO:0007669"/>
    <property type="project" value="UniProtKB-KW"/>
</dbReference>
<comment type="similarity">
    <text evidence="1">Belongs to the N(4)/N(6)-methyltransferase family.</text>
</comment>
<evidence type="ECO:0000256" key="4">
    <source>
        <dbReference type="ARBA" id="ARBA00022679"/>
    </source>
</evidence>
<dbReference type="AlphaFoldDB" id="A0AAC9YUU4"/>
<dbReference type="InterPro" id="IPR038333">
    <property type="entry name" value="T1MK-like_N_sf"/>
</dbReference>
<dbReference type="InterPro" id="IPR003356">
    <property type="entry name" value="DNA_methylase_A-5"/>
</dbReference>
<evidence type="ECO:0000313" key="10">
    <source>
        <dbReference type="EMBL" id="ASY11819.1"/>
    </source>
</evidence>
<sequence>MAVKKSELYSTLWASCDELRGGMEPSQYKDYVLLLLFVRYVSDKAKFDTNISIPSGSSFEDFVTFKNKTDIGEKMNTAVRALAKANTLDGVFDNTDFNDEGKLGKGKDLVETLTKLIGIFENPNLNFANNRADGDDILGDAYEYLMMKFSIESGKSKGQFYTPAEVSRIMAKVVGVENASSNKETIYDPTCGSGSLLLKAVELANTAKNVNLTVYGQEFVTETSALARMNMWLHGASTAEIKNGNTMASPEFLDKEGNLRTFNYCVANPPFSDKKWRNNLGKPSDDIYKRFIYGTPPDKNGDYAFLQHLVASIKEDGAGAIILPHGVLFRGNAEEKIRTNLINAGIIKAVIGLPANLFYGTAIPACIIVLDKKNRSVKRDIFMVEASKGFIKDGNKNRLREQDIHAIIDAFDHLSNHDKFSRLVPYAEIEKNGFNLNIPRYIDSSLPVDIQDIQAHISGGIPEVDIDQLDKYWKAFPTLRKSLLKKGLHNGYLDFLVETANINKFIHSNPDVAIFKANVMKEFEVWKETAKRALNDINKETRPKIFVKDISDKLLECFKTTNLVDEYEIYQGFMQYWDSTMKDDFYLIVENGWIESANPHKIGAKSKESIDFQINKDKFHSETLPSSIIVKAFLADEADALAKAEADLEVVSGEIVEFYEGNSGDEDLISEYFTAKGRVIKKDLTALLKDVNLDKEVREILKQYQVLIDEEDALKEVKKNLDEALTAKIINAYKNLDDTIVKTLIIDHKWLDAITNIVQGQLDRLIQTFTMRLIELEDRYKSPLPAIERSREELSKRVNKHLETMGIC</sequence>
<dbReference type="Pfam" id="PF12161">
    <property type="entry name" value="HsdM_N"/>
    <property type="match status" value="1"/>
</dbReference>
<dbReference type="PANTHER" id="PTHR42933:SF3">
    <property type="entry name" value="TYPE I RESTRICTION ENZYME MJAVIII METHYLASE SUBUNIT"/>
    <property type="match status" value="1"/>
</dbReference>
<dbReference type="Gene3D" id="3.40.50.150">
    <property type="entry name" value="Vaccinia Virus protein VP39"/>
    <property type="match status" value="1"/>
</dbReference>
<dbReference type="EC" id="2.1.1.72" evidence="2"/>
<keyword evidence="3" id="KW-0489">Methyltransferase</keyword>